<protein>
    <submittedName>
        <fullName evidence="2">Uncharacterized protein</fullName>
    </submittedName>
</protein>
<reference evidence="3" key="2">
    <citation type="submission" date="2015-01" db="EMBL/GenBank/DDBJ databases">
        <title>Evolutionary Origins and Diversification of the Mycorrhizal Mutualists.</title>
        <authorList>
            <consortium name="DOE Joint Genome Institute"/>
            <consortium name="Mycorrhizal Genomics Consortium"/>
            <person name="Kohler A."/>
            <person name="Kuo A."/>
            <person name="Nagy L.G."/>
            <person name="Floudas D."/>
            <person name="Copeland A."/>
            <person name="Barry K.W."/>
            <person name="Cichocki N."/>
            <person name="Veneault-Fourrey C."/>
            <person name="LaButti K."/>
            <person name="Lindquist E.A."/>
            <person name="Lipzen A."/>
            <person name="Lundell T."/>
            <person name="Morin E."/>
            <person name="Murat C."/>
            <person name="Riley R."/>
            <person name="Ohm R."/>
            <person name="Sun H."/>
            <person name="Tunlid A."/>
            <person name="Henrissat B."/>
            <person name="Grigoriev I.V."/>
            <person name="Hibbett D.S."/>
            <person name="Martin F."/>
        </authorList>
    </citation>
    <scope>NUCLEOTIDE SEQUENCE [LARGE SCALE GENOMIC DNA]</scope>
    <source>
        <strain evidence="3">MAFF 305830</strain>
    </source>
</reference>
<dbReference type="STRING" id="933852.A0A0C3BBV7"/>
<dbReference type="Proteomes" id="UP000054097">
    <property type="component" value="Unassembled WGS sequence"/>
</dbReference>
<dbReference type="PANTHER" id="PTHR42345">
    <property type="entry name" value="TPR_REGION DOMAIN-CONTAINING PROTEIN"/>
    <property type="match status" value="1"/>
</dbReference>
<feature type="region of interest" description="Disordered" evidence="1">
    <location>
        <begin position="179"/>
        <end position="203"/>
    </location>
</feature>
<dbReference type="PANTHER" id="PTHR42345:SF2">
    <property type="entry name" value="HELICASE-LIKE PROTEIN"/>
    <property type="match status" value="1"/>
</dbReference>
<reference evidence="2 3" key="1">
    <citation type="submission" date="2014-04" db="EMBL/GenBank/DDBJ databases">
        <authorList>
            <consortium name="DOE Joint Genome Institute"/>
            <person name="Kuo A."/>
            <person name="Zuccaro A."/>
            <person name="Kohler A."/>
            <person name="Nagy L.G."/>
            <person name="Floudas D."/>
            <person name="Copeland A."/>
            <person name="Barry K.W."/>
            <person name="Cichocki N."/>
            <person name="Veneault-Fourrey C."/>
            <person name="LaButti K."/>
            <person name="Lindquist E.A."/>
            <person name="Lipzen A."/>
            <person name="Lundell T."/>
            <person name="Morin E."/>
            <person name="Murat C."/>
            <person name="Sun H."/>
            <person name="Tunlid A."/>
            <person name="Henrissat B."/>
            <person name="Grigoriev I.V."/>
            <person name="Hibbett D.S."/>
            <person name="Martin F."/>
            <person name="Nordberg H.P."/>
            <person name="Cantor M.N."/>
            <person name="Hua S.X."/>
        </authorList>
    </citation>
    <scope>NUCLEOTIDE SEQUENCE [LARGE SCALE GENOMIC DNA]</scope>
    <source>
        <strain evidence="2 3">MAFF 305830</strain>
    </source>
</reference>
<feature type="compositionally biased region" description="Polar residues" evidence="1">
    <location>
        <begin position="78"/>
        <end position="94"/>
    </location>
</feature>
<keyword evidence="3" id="KW-1185">Reference proteome</keyword>
<name>A0A0C3BBV7_SERVB</name>
<proteinExistence type="predicted"/>
<organism evidence="2 3">
    <name type="scientific">Serendipita vermifera MAFF 305830</name>
    <dbReference type="NCBI Taxonomy" id="933852"/>
    <lineage>
        <taxon>Eukaryota</taxon>
        <taxon>Fungi</taxon>
        <taxon>Dikarya</taxon>
        <taxon>Basidiomycota</taxon>
        <taxon>Agaricomycotina</taxon>
        <taxon>Agaricomycetes</taxon>
        <taxon>Sebacinales</taxon>
        <taxon>Serendipitaceae</taxon>
        <taxon>Serendipita</taxon>
    </lineage>
</organism>
<sequence>MSGAVAILRRLWYRDPSSSTSTSPSSAANSPSDKVFPSLRDQQQRGSVGSDYTASSRNSSPHRLVRALSSRLRPRSRTANSASNVDPTSSLTNGPTVIETLKYKRPKSAHSSLSLNGLVNWGRNTRPVTKKPSESDFGVRSCVSQNDAANAVPLSPGSPLLATFFHPSPKTGLLAIPDPTRSAPSRNHSHETLALDEQPETDHQRLLRSQSLPVDAVLRAETPIASELVDKEINQAAVSVTELTARPPTPPPKDALSREEAPLKRVQEPTEPLPNIMEMLGMVEHRLSKLNYGAVNIHAHYNGVSPTYSWSPLGWDANRGVPLPLEAPKHTHKAFQGMFVESAPGLERLAELDVESQPHGRLPGSTTVAGLGWERWEVASRGRRQTVYFMQGALPPLSGPDLVRKLACVKRTLEPANAAQEAEELKSIIGQGTAAFFDADRPYNSQASDLLRILNREDLFEDFTLADSVYLLAIAPPPTGMGVRLFLLQVLLGYELYLRLKVCDNASSFPGITQQVNSTLDVAVRWVENVSSEISDGQLKVYSKVHDSQVEGLIAFAEAMKWPFLHEVRQFAPSAYASHLNGKIVDVHFLDWLYGTCLPGRWFAWKCMSSTIYASPSLRSYGTTPYFDAGLVLAETSYWRTRTPLAHVLGGLADVQCMAGWVGPCPPVVTEVGDPFTGWIRVRAAPADFNHISAPVDEMTEDEHELQDRGLRVRAGETPRGLLNELADMTKWVLPKPVTKSTTFAKILEVRLELLPLEDDEDIPSQQANAIVVFNLDDRDSVEYKLLHNATIVSSPPCLSGPHLAHARELERYTNVVDVKDLKKCTPNSHGTMLLINATGGGDAEAVARAWCSEMGRHAVVSRGTTTCLTCAFNTTENLELDVLILS</sequence>
<evidence type="ECO:0000256" key="1">
    <source>
        <dbReference type="SAM" id="MobiDB-lite"/>
    </source>
</evidence>
<accession>A0A0C3BBV7</accession>
<feature type="compositionally biased region" description="Basic and acidic residues" evidence="1">
    <location>
        <begin position="255"/>
        <end position="266"/>
    </location>
</feature>
<gene>
    <name evidence="2" type="ORF">M408DRAFT_15896</name>
</gene>
<dbReference type="AlphaFoldDB" id="A0A0C3BBV7"/>
<evidence type="ECO:0000313" key="3">
    <source>
        <dbReference type="Proteomes" id="UP000054097"/>
    </source>
</evidence>
<feature type="compositionally biased region" description="Low complexity" evidence="1">
    <location>
        <begin position="16"/>
        <end position="32"/>
    </location>
</feature>
<dbReference type="HOGENOM" id="CLU_325208_0_0_1"/>
<feature type="compositionally biased region" description="Polar residues" evidence="1">
    <location>
        <begin position="40"/>
        <end position="61"/>
    </location>
</feature>
<dbReference type="OrthoDB" id="2362444at2759"/>
<feature type="region of interest" description="Disordered" evidence="1">
    <location>
        <begin position="13"/>
        <end position="94"/>
    </location>
</feature>
<dbReference type="EMBL" id="KN824288">
    <property type="protein sequence ID" value="KIM29574.1"/>
    <property type="molecule type" value="Genomic_DNA"/>
</dbReference>
<feature type="region of interest" description="Disordered" evidence="1">
    <location>
        <begin position="244"/>
        <end position="266"/>
    </location>
</feature>
<evidence type="ECO:0000313" key="2">
    <source>
        <dbReference type="EMBL" id="KIM29574.1"/>
    </source>
</evidence>